<evidence type="ECO:0000259" key="1">
    <source>
        <dbReference type="Pfam" id="PF04059"/>
    </source>
</evidence>
<protein>
    <recommendedName>
        <fullName evidence="1">Mei2-like C-terminal RNA recognition motif domain-containing protein</fullName>
    </recommendedName>
</protein>
<feature type="domain" description="Mei2-like C-terminal RNA recognition motif" evidence="1">
    <location>
        <begin position="56"/>
        <end position="114"/>
    </location>
</feature>
<feature type="non-terminal residue" evidence="2">
    <location>
        <position position="169"/>
    </location>
</feature>
<comment type="caution">
    <text evidence="2">The sequence shown here is derived from an EMBL/GenBank/DDBJ whole genome shotgun (WGS) entry which is preliminary data.</text>
</comment>
<proteinExistence type="predicted"/>
<evidence type="ECO:0000313" key="3">
    <source>
        <dbReference type="Proteomes" id="UP001189429"/>
    </source>
</evidence>
<gene>
    <name evidence="2" type="ORF">PCOR1329_LOCUS31493</name>
</gene>
<reference evidence="2" key="1">
    <citation type="submission" date="2023-10" db="EMBL/GenBank/DDBJ databases">
        <authorList>
            <person name="Chen Y."/>
            <person name="Shah S."/>
            <person name="Dougan E. K."/>
            <person name="Thang M."/>
            <person name="Chan C."/>
        </authorList>
    </citation>
    <scope>NUCLEOTIDE SEQUENCE [LARGE SCALE GENOMIC DNA]</scope>
</reference>
<name>A0ABN9SPY4_9DINO</name>
<feature type="non-terminal residue" evidence="2">
    <location>
        <position position="1"/>
    </location>
</feature>
<dbReference type="Pfam" id="PF04059">
    <property type="entry name" value="RRM_2"/>
    <property type="match status" value="1"/>
</dbReference>
<dbReference type="InterPro" id="IPR007201">
    <property type="entry name" value="Mei2-like_Rrm_C"/>
</dbReference>
<dbReference type="Proteomes" id="UP001189429">
    <property type="component" value="Unassembled WGS sequence"/>
</dbReference>
<accession>A0ABN9SPY4</accession>
<dbReference type="InterPro" id="IPR035979">
    <property type="entry name" value="RBD_domain_sf"/>
</dbReference>
<evidence type="ECO:0000313" key="2">
    <source>
        <dbReference type="EMBL" id="CAK0833942.1"/>
    </source>
</evidence>
<dbReference type="EMBL" id="CAUYUJ010012445">
    <property type="protein sequence ID" value="CAK0833942.1"/>
    <property type="molecule type" value="Genomic_DNA"/>
</dbReference>
<organism evidence="2 3">
    <name type="scientific">Prorocentrum cordatum</name>
    <dbReference type="NCBI Taxonomy" id="2364126"/>
    <lineage>
        <taxon>Eukaryota</taxon>
        <taxon>Sar</taxon>
        <taxon>Alveolata</taxon>
        <taxon>Dinophyceae</taxon>
        <taxon>Prorocentrales</taxon>
        <taxon>Prorocentraceae</taxon>
        <taxon>Prorocentrum</taxon>
    </lineage>
</organism>
<keyword evidence="3" id="KW-1185">Reference proteome</keyword>
<sequence length="169" mass="18172">AVCGPMAGAGAPPPACMSCPPPAWGSAPACPSRYGRGPPACRAPRSSRCACLASAEFTKAALQQVIRNKGFADTYDYLYLPRCYSSRACAGCAFINMVTEEIAWQFIDSMEGIAMPDGSVLSVRVATTQGLAENMVRWCRRHSHRVRDAEVLPFVRALHTLGIVHPSQV</sequence>
<dbReference type="SUPFAM" id="SSF54928">
    <property type="entry name" value="RNA-binding domain, RBD"/>
    <property type="match status" value="1"/>
</dbReference>